<gene>
    <name evidence="2" type="ORF">FIU21_03950</name>
</gene>
<evidence type="ECO:0000313" key="3">
    <source>
        <dbReference type="Proteomes" id="UP000500843"/>
    </source>
</evidence>
<feature type="region of interest" description="Disordered" evidence="1">
    <location>
        <begin position="45"/>
        <end position="64"/>
    </location>
</feature>
<sequence length="64" mass="7389">MVKDNSSDYTMADEVEGKGDMKFVLLRFGLMNESSYIIWHTEGRRRRSKAHATEVPKSQRVAEV</sequence>
<evidence type="ECO:0000256" key="1">
    <source>
        <dbReference type="SAM" id="MobiDB-lite"/>
    </source>
</evidence>
<dbReference type="RefSeq" id="WP_155812507.1">
    <property type="nucleotide sequence ID" value="NZ_CP054010.1"/>
</dbReference>
<name>A0A7D4KHA2_9BACT</name>
<organism evidence="2 3">
    <name type="scientific">Prevotella melaninogenica</name>
    <dbReference type="NCBI Taxonomy" id="28132"/>
    <lineage>
        <taxon>Bacteria</taxon>
        <taxon>Pseudomonadati</taxon>
        <taxon>Bacteroidota</taxon>
        <taxon>Bacteroidia</taxon>
        <taxon>Bacteroidales</taxon>
        <taxon>Prevotellaceae</taxon>
        <taxon>Prevotella</taxon>
    </lineage>
</organism>
<evidence type="ECO:0000313" key="2">
    <source>
        <dbReference type="EMBL" id="QKH88121.1"/>
    </source>
</evidence>
<dbReference type="AlphaFoldDB" id="A0A7D4KHA2"/>
<dbReference type="Proteomes" id="UP000500843">
    <property type="component" value="Chromosome 1"/>
</dbReference>
<dbReference type="EMBL" id="CP054010">
    <property type="protein sequence ID" value="QKH88121.1"/>
    <property type="molecule type" value="Genomic_DNA"/>
</dbReference>
<protein>
    <submittedName>
        <fullName evidence="2">Uncharacterized protein</fullName>
    </submittedName>
</protein>
<accession>A0A7D4KHA2</accession>
<proteinExistence type="predicted"/>
<reference evidence="2 3" key="1">
    <citation type="submission" date="2020-05" db="EMBL/GenBank/DDBJ databases">
        <title>FDA dAtabase for Regulatory Grade micrObial Sequences (FDA-ARGOS): Supporting development and validation of Infectious Disease Dx tests.</title>
        <authorList>
            <person name="Moreno J."/>
            <person name="Tallon L."/>
            <person name="Sadzewicz L."/>
            <person name="Zhao X."/>
            <person name="Vavikolanu K."/>
            <person name="Mehta A."/>
            <person name="Aluvathingal J."/>
            <person name="Nadendla S."/>
            <person name="Myers T."/>
            <person name="Yan Y."/>
            <person name="Sichtig H."/>
        </authorList>
    </citation>
    <scope>NUCLEOTIDE SEQUENCE [LARGE SCALE GENOMIC DNA]</scope>
    <source>
        <strain evidence="2 3">FDAARGOS_760</strain>
    </source>
</reference>